<feature type="compositionally biased region" description="Basic and acidic residues" evidence="1">
    <location>
        <begin position="205"/>
        <end position="241"/>
    </location>
</feature>
<dbReference type="RefSeq" id="WP_192278973.1">
    <property type="nucleotide sequence ID" value="NZ_JACZDF010000003.1"/>
</dbReference>
<dbReference type="EMBL" id="JACZDF010000003">
    <property type="protein sequence ID" value="MBD9699132.1"/>
    <property type="molecule type" value="Genomic_DNA"/>
</dbReference>
<dbReference type="Proteomes" id="UP000642107">
    <property type="component" value="Unassembled WGS sequence"/>
</dbReference>
<feature type="transmembrane region" description="Helical" evidence="2">
    <location>
        <begin position="24"/>
        <end position="44"/>
    </location>
</feature>
<dbReference type="Gene3D" id="3.30.70.2390">
    <property type="match status" value="1"/>
</dbReference>
<proteinExistence type="predicted"/>
<reference evidence="4 5" key="1">
    <citation type="submission" date="2020-09" db="EMBL/GenBank/DDBJ databases">
        <title>Flavimobilis rhizosphaerae sp. nov., isolated from rhizosphere soil of Spartina alterniflora.</title>
        <authorList>
            <person name="Hanqin C."/>
        </authorList>
    </citation>
    <scope>NUCLEOTIDE SEQUENCE [LARGE SCALE GENOMIC DNA]</scope>
    <source>
        <strain evidence="4 5">GY 10621</strain>
    </source>
</reference>
<name>A0ABR9DS23_9MICO</name>
<feature type="domain" description="LytR/CpsA/Psr regulator C-terminal" evidence="3">
    <location>
        <begin position="85"/>
        <end position="168"/>
    </location>
</feature>
<comment type="caution">
    <text evidence="4">The sequence shown here is derived from an EMBL/GenBank/DDBJ whole genome shotgun (WGS) entry which is preliminary data.</text>
</comment>
<dbReference type="Pfam" id="PF13399">
    <property type="entry name" value="LytR_C"/>
    <property type="match status" value="1"/>
</dbReference>
<sequence>MNARFTPEQARALRRRREHERQTVIFGVLIAALAVAGLTGVAAYTGNFSLPGSSDFVSKEPEGTPVTWDQPCVPADKMPAGRAKIKVTVLNGTKRAALAVTVAEELADRGFAIEGTGNDARLPRQTLVTSGPSGLVQAYTVLARFPGARLVLDDRPGKSVDVTIGAEFTVVTPEDEVQLDSKVPLTSVEGCVEAGQITPQPAPARFDEAKKKAAEKAAKDAKEEEKAAKDAESSDKATTEK</sequence>
<evidence type="ECO:0000313" key="4">
    <source>
        <dbReference type="EMBL" id="MBD9699132.1"/>
    </source>
</evidence>
<keyword evidence="2" id="KW-0812">Transmembrane</keyword>
<keyword evidence="5" id="KW-1185">Reference proteome</keyword>
<feature type="region of interest" description="Disordered" evidence="1">
    <location>
        <begin position="194"/>
        <end position="241"/>
    </location>
</feature>
<keyword evidence="2" id="KW-0472">Membrane</keyword>
<dbReference type="InterPro" id="IPR027381">
    <property type="entry name" value="LytR/CpsA/Psr_C"/>
</dbReference>
<evidence type="ECO:0000259" key="3">
    <source>
        <dbReference type="Pfam" id="PF13399"/>
    </source>
</evidence>
<keyword evidence="2" id="KW-1133">Transmembrane helix</keyword>
<organism evidence="4 5">
    <name type="scientific">Flavimobilis rhizosphaerae</name>
    <dbReference type="NCBI Taxonomy" id="2775421"/>
    <lineage>
        <taxon>Bacteria</taxon>
        <taxon>Bacillati</taxon>
        <taxon>Actinomycetota</taxon>
        <taxon>Actinomycetes</taxon>
        <taxon>Micrococcales</taxon>
        <taxon>Jonesiaceae</taxon>
        <taxon>Flavimobilis</taxon>
    </lineage>
</organism>
<accession>A0ABR9DS23</accession>
<protein>
    <submittedName>
        <fullName evidence="4">LytR C-terminal domain-containing protein</fullName>
    </submittedName>
</protein>
<evidence type="ECO:0000256" key="2">
    <source>
        <dbReference type="SAM" id="Phobius"/>
    </source>
</evidence>
<evidence type="ECO:0000313" key="5">
    <source>
        <dbReference type="Proteomes" id="UP000642107"/>
    </source>
</evidence>
<gene>
    <name evidence="4" type="ORF">IGS67_06455</name>
</gene>
<evidence type="ECO:0000256" key="1">
    <source>
        <dbReference type="SAM" id="MobiDB-lite"/>
    </source>
</evidence>